<evidence type="ECO:0000313" key="4">
    <source>
        <dbReference type="EMBL" id="MDA0183723.1"/>
    </source>
</evidence>
<dbReference type="SUPFAM" id="SSF53474">
    <property type="entry name" value="alpha/beta-Hydrolases"/>
    <property type="match status" value="1"/>
</dbReference>
<organism evidence="4 5">
    <name type="scientific">Solirubrobacter phytolaccae</name>
    <dbReference type="NCBI Taxonomy" id="1404360"/>
    <lineage>
        <taxon>Bacteria</taxon>
        <taxon>Bacillati</taxon>
        <taxon>Actinomycetota</taxon>
        <taxon>Thermoleophilia</taxon>
        <taxon>Solirubrobacterales</taxon>
        <taxon>Solirubrobacteraceae</taxon>
        <taxon>Solirubrobacter</taxon>
    </lineage>
</organism>
<dbReference type="Proteomes" id="UP001147653">
    <property type="component" value="Unassembled WGS sequence"/>
</dbReference>
<evidence type="ECO:0000256" key="2">
    <source>
        <dbReference type="ARBA" id="ARBA00022801"/>
    </source>
</evidence>
<dbReference type="EMBL" id="JAPDDP010000059">
    <property type="protein sequence ID" value="MDA0183723.1"/>
    <property type="molecule type" value="Genomic_DNA"/>
</dbReference>
<dbReference type="Pfam" id="PF12146">
    <property type="entry name" value="Hydrolase_4"/>
    <property type="match status" value="1"/>
</dbReference>
<dbReference type="InterPro" id="IPR029058">
    <property type="entry name" value="AB_hydrolase_fold"/>
</dbReference>
<dbReference type="InterPro" id="IPR050261">
    <property type="entry name" value="FrsA_esterase"/>
</dbReference>
<dbReference type="GO" id="GO:0052689">
    <property type="term" value="F:carboxylic ester hydrolase activity"/>
    <property type="evidence" value="ECO:0007669"/>
    <property type="project" value="UniProtKB-ARBA"/>
</dbReference>
<keyword evidence="5" id="KW-1185">Reference proteome</keyword>
<protein>
    <submittedName>
        <fullName evidence="4">Alpha/beta hydrolase</fullName>
    </submittedName>
</protein>
<proteinExistence type="inferred from homology"/>
<dbReference type="PANTHER" id="PTHR22946:SF9">
    <property type="entry name" value="POLYKETIDE TRANSFERASE AF380"/>
    <property type="match status" value="1"/>
</dbReference>
<feature type="domain" description="Serine aminopeptidase S33" evidence="3">
    <location>
        <begin position="26"/>
        <end position="147"/>
    </location>
</feature>
<sequence length="294" mass="31436">MAAVLRQDITLGGEVAAWLWHPEGATGAVVLGHGFSAVRDQRIDAYAERFAEAGLAALLFDYRHFGASGGQPRQLLDIKRQLEDWRTAIAYARGLDGIQHVGLFGSSFGGGHALQVAASDPNISAAVAQCPMTDGLQAALRMPPKTAVRVAKVALQDELGSRLGRKPKYIQAVGRPGEVAIMSAPDSQPGFESLTPEGSQWRNAVAARIGLWVGTYRPGRHAASITCPVLIAVCEQDSLVSVDAAAKVADDAPQGELARYPIGHFDIYTGEWFERAVTRQAEFLARHLTATTTP</sequence>
<accession>A0A9X3SAI1</accession>
<gene>
    <name evidence="4" type="ORF">OJ997_25670</name>
</gene>
<name>A0A9X3SAI1_9ACTN</name>
<reference evidence="4" key="1">
    <citation type="submission" date="2022-10" db="EMBL/GenBank/DDBJ databases">
        <title>The WGS of Solirubrobacter phytolaccae KCTC 29190.</title>
        <authorList>
            <person name="Jiang Z."/>
        </authorList>
    </citation>
    <scope>NUCLEOTIDE SEQUENCE</scope>
    <source>
        <strain evidence="4">KCTC 29190</strain>
    </source>
</reference>
<dbReference type="RefSeq" id="WP_270028137.1">
    <property type="nucleotide sequence ID" value="NZ_JAPDDP010000059.1"/>
</dbReference>
<comment type="similarity">
    <text evidence="1">Belongs to the AB hydrolase superfamily.</text>
</comment>
<dbReference type="Gene3D" id="3.40.50.1820">
    <property type="entry name" value="alpha/beta hydrolase"/>
    <property type="match status" value="1"/>
</dbReference>
<dbReference type="InterPro" id="IPR022742">
    <property type="entry name" value="Hydrolase_4"/>
</dbReference>
<dbReference type="PANTHER" id="PTHR22946">
    <property type="entry name" value="DIENELACTONE HYDROLASE DOMAIN-CONTAINING PROTEIN-RELATED"/>
    <property type="match status" value="1"/>
</dbReference>
<keyword evidence="2 4" id="KW-0378">Hydrolase</keyword>
<evidence type="ECO:0000259" key="3">
    <source>
        <dbReference type="Pfam" id="PF12146"/>
    </source>
</evidence>
<evidence type="ECO:0000313" key="5">
    <source>
        <dbReference type="Proteomes" id="UP001147653"/>
    </source>
</evidence>
<dbReference type="AlphaFoldDB" id="A0A9X3SAI1"/>
<comment type="caution">
    <text evidence="4">The sequence shown here is derived from an EMBL/GenBank/DDBJ whole genome shotgun (WGS) entry which is preliminary data.</text>
</comment>
<evidence type="ECO:0000256" key="1">
    <source>
        <dbReference type="ARBA" id="ARBA00008645"/>
    </source>
</evidence>